<organism evidence="1 2">
    <name type="scientific">Streblomastix strix</name>
    <dbReference type="NCBI Taxonomy" id="222440"/>
    <lineage>
        <taxon>Eukaryota</taxon>
        <taxon>Metamonada</taxon>
        <taxon>Preaxostyla</taxon>
        <taxon>Oxymonadida</taxon>
        <taxon>Streblomastigidae</taxon>
        <taxon>Streblomastix</taxon>
    </lineage>
</organism>
<dbReference type="Proteomes" id="UP000324800">
    <property type="component" value="Unassembled WGS sequence"/>
</dbReference>
<proteinExistence type="predicted"/>
<comment type="caution">
    <text evidence="1">The sequence shown here is derived from an EMBL/GenBank/DDBJ whole genome shotgun (WGS) entry which is preliminary data.</text>
</comment>
<name>A0A5J4TCN6_9EUKA</name>
<accession>A0A5J4TCN6</accession>
<dbReference type="AlphaFoldDB" id="A0A5J4TCN6"/>
<gene>
    <name evidence="1" type="ORF">EZS28_049052</name>
</gene>
<evidence type="ECO:0000313" key="2">
    <source>
        <dbReference type="Proteomes" id="UP000324800"/>
    </source>
</evidence>
<reference evidence="1 2" key="1">
    <citation type="submission" date="2019-03" db="EMBL/GenBank/DDBJ databases">
        <title>Single cell metagenomics reveals metabolic interactions within the superorganism composed of flagellate Streblomastix strix and complex community of Bacteroidetes bacteria on its surface.</title>
        <authorList>
            <person name="Treitli S.C."/>
            <person name="Kolisko M."/>
            <person name="Husnik F."/>
            <person name="Keeling P."/>
            <person name="Hampl V."/>
        </authorList>
    </citation>
    <scope>NUCLEOTIDE SEQUENCE [LARGE SCALE GENOMIC DNA]</scope>
    <source>
        <strain evidence="1">ST1C</strain>
    </source>
</reference>
<protein>
    <submittedName>
        <fullName evidence="1">Uncharacterized protein</fullName>
    </submittedName>
</protein>
<sequence>MYGYKTSFKLNAEKHKVPLTSSISPFGTQGSGELSQIFTILRQNGNDIQDAEPDELPAIMSTIIKLQ</sequence>
<evidence type="ECO:0000313" key="1">
    <source>
        <dbReference type="EMBL" id="KAA6355421.1"/>
    </source>
</evidence>
<dbReference type="EMBL" id="SNRW01034644">
    <property type="protein sequence ID" value="KAA6355421.1"/>
    <property type="molecule type" value="Genomic_DNA"/>
</dbReference>